<dbReference type="Proteomes" id="UP000637643">
    <property type="component" value="Unassembled WGS sequence"/>
</dbReference>
<accession>A0A917FMV8</accession>
<feature type="transmembrane region" description="Helical" evidence="1">
    <location>
        <begin position="47"/>
        <end position="68"/>
    </location>
</feature>
<organism evidence="2 3">
    <name type="scientific">Paenibacillus albidus</name>
    <dbReference type="NCBI Taxonomy" id="2041023"/>
    <lineage>
        <taxon>Bacteria</taxon>
        <taxon>Bacillati</taxon>
        <taxon>Bacillota</taxon>
        <taxon>Bacilli</taxon>
        <taxon>Bacillales</taxon>
        <taxon>Paenibacillaceae</taxon>
        <taxon>Paenibacillus</taxon>
    </lineage>
</organism>
<evidence type="ECO:0000256" key="1">
    <source>
        <dbReference type="SAM" id="Phobius"/>
    </source>
</evidence>
<keyword evidence="1" id="KW-0472">Membrane</keyword>
<gene>
    <name evidence="2" type="ORF">GCM10010912_39180</name>
</gene>
<evidence type="ECO:0000313" key="3">
    <source>
        <dbReference type="Proteomes" id="UP000637643"/>
    </source>
</evidence>
<reference evidence="2" key="1">
    <citation type="journal article" date="2014" name="Int. J. Syst. Evol. Microbiol.">
        <title>Complete genome sequence of Corynebacterium casei LMG S-19264T (=DSM 44701T), isolated from a smear-ripened cheese.</title>
        <authorList>
            <consortium name="US DOE Joint Genome Institute (JGI-PGF)"/>
            <person name="Walter F."/>
            <person name="Albersmeier A."/>
            <person name="Kalinowski J."/>
            <person name="Ruckert C."/>
        </authorList>
    </citation>
    <scope>NUCLEOTIDE SEQUENCE</scope>
    <source>
        <strain evidence="2">CGMCC 1.16134</strain>
    </source>
</reference>
<keyword evidence="1" id="KW-1133">Transmembrane helix</keyword>
<keyword evidence="3" id="KW-1185">Reference proteome</keyword>
<dbReference type="EMBL" id="BMKR01000017">
    <property type="protein sequence ID" value="GGF90171.1"/>
    <property type="molecule type" value="Genomic_DNA"/>
</dbReference>
<protein>
    <submittedName>
        <fullName evidence="2">Uncharacterized protein</fullName>
    </submittedName>
</protein>
<feature type="transmembrane region" description="Helical" evidence="1">
    <location>
        <begin position="20"/>
        <end position="41"/>
    </location>
</feature>
<proteinExistence type="predicted"/>
<evidence type="ECO:0000313" key="2">
    <source>
        <dbReference type="EMBL" id="GGF90171.1"/>
    </source>
</evidence>
<keyword evidence="1" id="KW-0812">Transmembrane</keyword>
<dbReference type="RefSeq" id="WP_189027847.1">
    <property type="nucleotide sequence ID" value="NZ_BMKR01000017.1"/>
</dbReference>
<sequence length="178" mass="20230">MNTLMKQESFKVYTGKRNLWLMALAGLAFVAAGVWMISLYLEGGESILIALVGLVCTVFFGACLLYIIKMMFDRGPAVILDEQGVTDHSSFTSGGTIRWDEIENLELFHLSGQKMIGIQLKDPQAYLANQRGFKGWLMRVNHRMVDAPVNIAQAALPIPLEQLYEEMLRRWELHRQDH</sequence>
<name>A0A917FMV8_9BACL</name>
<reference evidence="2" key="2">
    <citation type="submission" date="2020-09" db="EMBL/GenBank/DDBJ databases">
        <authorList>
            <person name="Sun Q."/>
            <person name="Zhou Y."/>
        </authorList>
    </citation>
    <scope>NUCLEOTIDE SEQUENCE</scope>
    <source>
        <strain evidence="2">CGMCC 1.16134</strain>
    </source>
</reference>
<comment type="caution">
    <text evidence="2">The sequence shown here is derived from an EMBL/GenBank/DDBJ whole genome shotgun (WGS) entry which is preliminary data.</text>
</comment>
<dbReference type="NCBIfam" id="NF041635">
    <property type="entry name" value="STM3941_fam"/>
    <property type="match status" value="1"/>
</dbReference>
<dbReference type="AlphaFoldDB" id="A0A917FMV8"/>
<dbReference type="InterPro" id="IPR048136">
    <property type="entry name" value="STM3941-like"/>
</dbReference>